<feature type="compositionally biased region" description="Polar residues" evidence="1">
    <location>
        <begin position="38"/>
        <end position="47"/>
    </location>
</feature>
<dbReference type="Proteomes" id="UP001153555">
    <property type="component" value="Unassembled WGS sequence"/>
</dbReference>
<dbReference type="EMBL" id="CACSLK010009714">
    <property type="protein sequence ID" value="CAA0811972.1"/>
    <property type="molecule type" value="Genomic_DNA"/>
</dbReference>
<evidence type="ECO:0000256" key="1">
    <source>
        <dbReference type="SAM" id="MobiDB-lite"/>
    </source>
</evidence>
<gene>
    <name evidence="2" type="ORF">SHERM_12791</name>
</gene>
<comment type="caution">
    <text evidence="2">The sequence shown here is derived from an EMBL/GenBank/DDBJ whole genome shotgun (WGS) entry which is preliminary data.</text>
</comment>
<feature type="non-terminal residue" evidence="2">
    <location>
        <position position="257"/>
    </location>
</feature>
<accession>A0A9N7MR35</accession>
<sequence>GHCRIDSASASNIGARGVTPSSRAYVFFKVSDRAKVLSSSPDHQSCSRGKLGSPRKQGGTLGNESHIVPRSSCSKSSSAFYSLAFCRANWKQSTPKSCTSFKNCGDCMKSATTYTCFYRHPRSVYVDGRGQPSLWPRWPPARLEQPLLALEQPPPELEQLAPARAPPLFPLKWSPSPPRPPPSLRGRHPSSHELCHFNELSIKRGNLGFELGFLLFLHLAELGLVMQEGRILVLKRVVDVLQFLDRRPRGITGILGQ</sequence>
<proteinExistence type="predicted"/>
<evidence type="ECO:0000313" key="2">
    <source>
        <dbReference type="EMBL" id="CAA0811972.1"/>
    </source>
</evidence>
<evidence type="ECO:0000313" key="3">
    <source>
        <dbReference type="Proteomes" id="UP001153555"/>
    </source>
</evidence>
<name>A0A9N7MR35_STRHE</name>
<reference evidence="2" key="1">
    <citation type="submission" date="2019-12" db="EMBL/GenBank/DDBJ databases">
        <authorList>
            <person name="Scholes J."/>
        </authorList>
    </citation>
    <scope>NUCLEOTIDE SEQUENCE</scope>
</reference>
<keyword evidence="3" id="KW-1185">Reference proteome</keyword>
<dbReference type="AlphaFoldDB" id="A0A9N7MR35"/>
<protein>
    <submittedName>
        <fullName evidence="2">Uncharacterized protein</fullName>
    </submittedName>
</protein>
<feature type="region of interest" description="Disordered" evidence="1">
    <location>
        <begin position="38"/>
        <end position="66"/>
    </location>
</feature>
<feature type="non-terminal residue" evidence="2">
    <location>
        <position position="1"/>
    </location>
</feature>
<organism evidence="2 3">
    <name type="scientific">Striga hermonthica</name>
    <name type="common">Purple witchweed</name>
    <name type="synonym">Buchnera hermonthica</name>
    <dbReference type="NCBI Taxonomy" id="68872"/>
    <lineage>
        <taxon>Eukaryota</taxon>
        <taxon>Viridiplantae</taxon>
        <taxon>Streptophyta</taxon>
        <taxon>Embryophyta</taxon>
        <taxon>Tracheophyta</taxon>
        <taxon>Spermatophyta</taxon>
        <taxon>Magnoliopsida</taxon>
        <taxon>eudicotyledons</taxon>
        <taxon>Gunneridae</taxon>
        <taxon>Pentapetalae</taxon>
        <taxon>asterids</taxon>
        <taxon>lamiids</taxon>
        <taxon>Lamiales</taxon>
        <taxon>Orobanchaceae</taxon>
        <taxon>Buchnereae</taxon>
        <taxon>Striga</taxon>
    </lineage>
</organism>